<dbReference type="SMART" id="SM00646">
    <property type="entry name" value="Ami_3"/>
    <property type="match status" value="1"/>
</dbReference>
<keyword evidence="4" id="KW-0732">Signal</keyword>
<feature type="domain" description="SH3b" evidence="5">
    <location>
        <begin position="249"/>
        <end position="318"/>
    </location>
</feature>
<dbReference type="GO" id="GO:0008745">
    <property type="term" value="F:N-acetylmuramoyl-L-alanine amidase activity"/>
    <property type="evidence" value="ECO:0007669"/>
    <property type="project" value="InterPro"/>
</dbReference>
<organism evidence="6 7">
    <name type="scientific">Bacillus aerolatus</name>
    <dbReference type="NCBI Taxonomy" id="2653354"/>
    <lineage>
        <taxon>Bacteria</taxon>
        <taxon>Bacillati</taxon>
        <taxon>Bacillota</taxon>
        <taxon>Bacilli</taxon>
        <taxon>Bacillales</taxon>
        <taxon>Bacillaceae</taxon>
        <taxon>Bacillus</taxon>
    </lineage>
</organism>
<evidence type="ECO:0000313" key="7">
    <source>
        <dbReference type="Proteomes" id="UP000429595"/>
    </source>
</evidence>
<evidence type="ECO:0000256" key="3">
    <source>
        <dbReference type="SAM" id="MobiDB-lite"/>
    </source>
</evidence>
<dbReference type="GO" id="GO:0030288">
    <property type="term" value="C:outer membrane-bounded periplasmic space"/>
    <property type="evidence" value="ECO:0007669"/>
    <property type="project" value="TreeGrafter"/>
</dbReference>
<dbReference type="Pfam" id="PF01520">
    <property type="entry name" value="Amidase_3"/>
    <property type="match status" value="1"/>
</dbReference>
<dbReference type="CDD" id="cd02696">
    <property type="entry name" value="MurNAc-LAA"/>
    <property type="match status" value="1"/>
</dbReference>
<evidence type="ECO:0000256" key="1">
    <source>
        <dbReference type="ARBA" id="ARBA00022801"/>
    </source>
</evidence>
<dbReference type="EMBL" id="WEIO01000003">
    <property type="protein sequence ID" value="KAB7707412.1"/>
    <property type="molecule type" value="Genomic_DNA"/>
</dbReference>
<dbReference type="InterPro" id="IPR050695">
    <property type="entry name" value="N-acetylmuramoyl_amidase_3"/>
</dbReference>
<evidence type="ECO:0000259" key="5">
    <source>
        <dbReference type="PROSITE" id="PS51781"/>
    </source>
</evidence>
<feature type="compositionally biased region" description="Polar residues" evidence="3">
    <location>
        <begin position="321"/>
        <end position="344"/>
    </location>
</feature>
<gene>
    <name evidence="6" type="ORF">F9802_06575</name>
</gene>
<feature type="domain" description="SH3b" evidence="5">
    <location>
        <begin position="27"/>
        <end position="93"/>
    </location>
</feature>
<dbReference type="RefSeq" id="WP_152150376.1">
    <property type="nucleotide sequence ID" value="NZ_WEIO01000003.1"/>
</dbReference>
<dbReference type="GO" id="GO:0071555">
    <property type="term" value="P:cell wall organization"/>
    <property type="evidence" value="ECO:0007669"/>
    <property type="project" value="UniProtKB-KW"/>
</dbReference>
<dbReference type="GO" id="GO:0009253">
    <property type="term" value="P:peptidoglycan catabolic process"/>
    <property type="evidence" value="ECO:0007669"/>
    <property type="project" value="InterPro"/>
</dbReference>
<feature type="signal peptide" evidence="4">
    <location>
        <begin position="1"/>
        <end position="22"/>
    </location>
</feature>
<dbReference type="Gene3D" id="3.40.630.40">
    <property type="entry name" value="Zn-dependent exopeptidases"/>
    <property type="match status" value="1"/>
</dbReference>
<evidence type="ECO:0000256" key="4">
    <source>
        <dbReference type="SAM" id="SignalP"/>
    </source>
</evidence>
<dbReference type="Pfam" id="PF08239">
    <property type="entry name" value="SH3_3"/>
    <property type="match status" value="4"/>
</dbReference>
<evidence type="ECO:0000313" key="6">
    <source>
        <dbReference type="EMBL" id="KAB7707412.1"/>
    </source>
</evidence>
<dbReference type="AlphaFoldDB" id="A0A6I1FGR4"/>
<feature type="chain" id="PRO_5038480352" evidence="4">
    <location>
        <begin position="23"/>
        <end position="519"/>
    </location>
</feature>
<feature type="domain" description="SH3b" evidence="5">
    <location>
        <begin position="106"/>
        <end position="169"/>
    </location>
</feature>
<keyword evidence="1" id="KW-0378">Hydrolase</keyword>
<dbReference type="Proteomes" id="UP000429595">
    <property type="component" value="Unassembled WGS sequence"/>
</dbReference>
<dbReference type="PROSITE" id="PS51781">
    <property type="entry name" value="SH3B"/>
    <property type="match status" value="4"/>
</dbReference>
<protein>
    <submittedName>
        <fullName evidence="6">SH3 domain-containing protein</fullName>
    </submittedName>
</protein>
<dbReference type="InterPro" id="IPR003646">
    <property type="entry name" value="SH3-like_bac-type"/>
</dbReference>
<keyword evidence="2" id="KW-0961">Cell wall biogenesis/degradation</keyword>
<dbReference type="InterPro" id="IPR017293">
    <property type="entry name" value="N-acetylmuramoyl-L-ala_amidase"/>
</dbReference>
<dbReference type="SMART" id="SM00287">
    <property type="entry name" value="SH3b"/>
    <property type="match status" value="4"/>
</dbReference>
<dbReference type="PIRSF" id="PIRSF037846">
    <property type="entry name" value="Autolysin_YrvJ_prd"/>
    <property type="match status" value="1"/>
</dbReference>
<sequence>MVIIRKLFICLASFLLFFSLQTDPLTAKAAQSTIQIAVHKANIRSEPSMTSSVIGQADRNEQYSVLKEKYDWYQIQLDNGKKGWVAGYIVTKTHQANRSSSSNSLSGTIQIAVNKANVRSEPSKTASVIAQADRNEQYQVMKEKYGWYQIQLANGKKGWVAGYIVIKGSGGTQQAVKGTSSKKTGTITADNLHVRNSPSLSAGIMGKLHIGDQVTVAGTKNDWVNITYKSQDAWVNKQFIRINEANKLSNTQASVDGFAVILHDRTNIRSAAGVSSSVVTKGSQGERYPIIGREGDWYKITLASGRQAYVASWVVSVNGEGNASTAPSAQTTQPNASRSTSLQGKTIVLDPGHGGKDPGATSMKGTFEKYLTMQTSQLLYQKLTKAGATVILTRSNDSYVSLPSRVSASNHLKADAFISIHYDSTYHAGANGFTTYYKHGYQETLAKSVNKELTRTLPLKDRGTRQGDYYVIRENSQPAILLELGYLSNPREGSLIVTTPYQESVTNSIYNGLNSYFSR</sequence>
<dbReference type="PANTHER" id="PTHR30404">
    <property type="entry name" value="N-ACETYLMURAMOYL-L-ALANINE AMIDASE"/>
    <property type="match status" value="1"/>
</dbReference>
<dbReference type="InterPro" id="IPR002508">
    <property type="entry name" value="MurNAc-LAA_cat"/>
</dbReference>
<accession>A0A6I1FGR4</accession>
<dbReference type="SUPFAM" id="SSF53187">
    <property type="entry name" value="Zn-dependent exopeptidases"/>
    <property type="match status" value="1"/>
</dbReference>
<evidence type="ECO:0000256" key="2">
    <source>
        <dbReference type="ARBA" id="ARBA00023316"/>
    </source>
</evidence>
<keyword evidence="7" id="KW-1185">Reference proteome</keyword>
<feature type="region of interest" description="Disordered" evidence="3">
    <location>
        <begin position="321"/>
        <end position="361"/>
    </location>
</feature>
<name>A0A6I1FGR4_9BACI</name>
<dbReference type="Gene3D" id="2.30.30.40">
    <property type="entry name" value="SH3 Domains"/>
    <property type="match status" value="4"/>
</dbReference>
<reference evidence="6 7" key="1">
    <citation type="submission" date="2019-10" db="EMBL/GenBank/DDBJ databases">
        <title>Bacillus aerolatum sp. nov., isolated from bioaerosol of sport playgrounds.</title>
        <authorList>
            <person name="Chen P."/>
            <person name="Zhang G."/>
        </authorList>
    </citation>
    <scope>NUCLEOTIDE SEQUENCE [LARGE SCALE GENOMIC DNA]</scope>
    <source>
        <strain evidence="6 7">CX253</strain>
    </source>
</reference>
<comment type="caution">
    <text evidence="6">The sequence shown here is derived from an EMBL/GenBank/DDBJ whole genome shotgun (WGS) entry which is preliminary data.</text>
</comment>
<proteinExistence type="predicted"/>
<dbReference type="PANTHER" id="PTHR30404:SF7">
    <property type="entry name" value="CELL WALL AMIDASE LYTH-RELATED"/>
    <property type="match status" value="1"/>
</dbReference>
<feature type="domain" description="SH3b" evidence="5">
    <location>
        <begin position="182"/>
        <end position="243"/>
    </location>
</feature>